<feature type="compositionally biased region" description="Polar residues" evidence="7">
    <location>
        <begin position="14"/>
        <end position="28"/>
    </location>
</feature>
<keyword evidence="3" id="KW-0227">DNA damage</keyword>
<dbReference type="InterPro" id="IPR004579">
    <property type="entry name" value="ERCC1/RAD10/SWI10"/>
</dbReference>
<evidence type="ECO:0000259" key="8">
    <source>
        <dbReference type="Pfam" id="PF03834"/>
    </source>
</evidence>
<evidence type="ECO:0000256" key="7">
    <source>
        <dbReference type="SAM" id="MobiDB-lite"/>
    </source>
</evidence>
<dbReference type="InterPro" id="IPR010994">
    <property type="entry name" value="RuvA_2-like"/>
</dbReference>
<organism evidence="9 10">
    <name type="scientific">Oxytricha trifallax</name>
    <dbReference type="NCBI Taxonomy" id="1172189"/>
    <lineage>
        <taxon>Eukaryota</taxon>
        <taxon>Sar</taxon>
        <taxon>Alveolata</taxon>
        <taxon>Ciliophora</taxon>
        <taxon>Intramacronucleata</taxon>
        <taxon>Spirotrichea</taxon>
        <taxon>Stichotrichia</taxon>
        <taxon>Sporadotrichida</taxon>
        <taxon>Oxytrichidae</taxon>
        <taxon>Oxytrichinae</taxon>
        <taxon>Oxytricha</taxon>
    </lineage>
</organism>
<comment type="subcellular location">
    <subcellularLocation>
        <location evidence="1">Nucleus</location>
    </subcellularLocation>
</comment>
<sequence length="436" mass="50685">MNNHNFNYIAPISHQRNQKPASNKSGSDASMPPPSRPKVDFVAGLIYQGKKFERQQNSHRFNNSSFPKNLQDKKFYGGGGPRPRSEFNNRNFKQRDNSFSNQSNSNQFKPQNNSYSKFNNYRGGNNFNQNQSYEGKPNYNRQFKSVDQTPNIKSDFTKTINKPVEPTGDVDLEDLKLTHQAQILQGQQGAQSLQRQLPSINDSFSGKLKPSSTPASKNYERSTVNRNAIIWVNERQQLNPALKHVNFKYSLTNIIKEDFLMNQQQLSVIFLSLEYHIEYPLYLKWRLSEVRNYYIDIEKNQQIILILLVDDQRDSFEQFITQINIDCLKYSATLICAFSFQEVSNYLNVYKQFQAYDQKYLRENTKKLSHSQLATDAITSIRGINKNDAQKLFRKYGTVQEIVLAKDYSRFLELDGIGKTKVDRLINCFRGKFNIN</sequence>
<feature type="compositionally biased region" description="Polar residues" evidence="7">
    <location>
        <begin position="58"/>
        <end position="68"/>
    </location>
</feature>
<dbReference type="Gene3D" id="3.40.50.10130">
    <property type="match status" value="1"/>
</dbReference>
<evidence type="ECO:0000256" key="2">
    <source>
        <dbReference type="ARBA" id="ARBA00008283"/>
    </source>
</evidence>
<name>A0A073ICL2_9SPIT</name>
<evidence type="ECO:0000256" key="4">
    <source>
        <dbReference type="ARBA" id="ARBA00023125"/>
    </source>
</evidence>
<evidence type="ECO:0000313" key="9">
    <source>
        <dbReference type="EMBL" id="KEJ83137.1"/>
    </source>
</evidence>
<keyword evidence="10" id="KW-1185">Reference proteome</keyword>
<evidence type="ECO:0000256" key="3">
    <source>
        <dbReference type="ARBA" id="ARBA00022763"/>
    </source>
</evidence>
<feature type="region of interest" description="Disordered" evidence="7">
    <location>
        <begin position="52"/>
        <end position="136"/>
    </location>
</feature>
<dbReference type="GO" id="GO:0006312">
    <property type="term" value="P:mitotic recombination"/>
    <property type="evidence" value="ECO:0007669"/>
    <property type="project" value="TreeGrafter"/>
</dbReference>
<dbReference type="GO" id="GO:0003697">
    <property type="term" value="F:single-stranded DNA binding"/>
    <property type="evidence" value="ECO:0007669"/>
    <property type="project" value="TreeGrafter"/>
</dbReference>
<keyword evidence="5" id="KW-0234">DNA repair</keyword>
<dbReference type="GO" id="GO:0070522">
    <property type="term" value="C:ERCC4-ERCC1 complex"/>
    <property type="evidence" value="ECO:0007669"/>
    <property type="project" value="TreeGrafter"/>
</dbReference>
<proteinExistence type="inferred from homology"/>
<dbReference type="GO" id="GO:0070914">
    <property type="term" value="P:UV-damage excision repair"/>
    <property type="evidence" value="ECO:0007669"/>
    <property type="project" value="TreeGrafter"/>
</dbReference>
<keyword evidence="6" id="KW-0539">Nucleus</keyword>
<evidence type="ECO:0000256" key="6">
    <source>
        <dbReference type="ARBA" id="ARBA00023242"/>
    </source>
</evidence>
<dbReference type="Proteomes" id="UP000053232">
    <property type="component" value="Unassembled WGS sequence"/>
</dbReference>
<feature type="region of interest" description="Disordered" evidence="7">
    <location>
        <begin position="1"/>
        <end position="39"/>
    </location>
</feature>
<keyword evidence="4" id="KW-0238">DNA-binding</keyword>
<evidence type="ECO:0000256" key="5">
    <source>
        <dbReference type="ARBA" id="ARBA00023204"/>
    </source>
</evidence>
<dbReference type="InterPro" id="IPR011335">
    <property type="entry name" value="Restrct_endonuc-II-like"/>
</dbReference>
<dbReference type="GO" id="GO:0003684">
    <property type="term" value="F:damaged DNA binding"/>
    <property type="evidence" value="ECO:0007669"/>
    <property type="project" value="InterPro"/>
</dbReference>
<dbReference type="PANTHER" id="PTHR12749">
    <property type="entry name" value="EXCISION REPAIR CROSS-COMPLEMENTING 1 ERCC1"/>
    <property type="match status" value="1"/>
</dbReference>
<dbReference type="InterPro" id="IPR047260">
    <property type="entry name" value="ERCC1-like_central_dom"/>
</dbReference>
<dbReference type="SUPFAM" id="SSF47781">
    <property type="entry name" value="RuvA domain 2-like"/>
    <property type="match status" value="1"/>
</dbReference>
<dbReference type="EMBL" id="ARYC01000202">
    <property type="protein sequence ID" value="KEJ83137.1"/>
    <property type="molecule type" value="Genomic_DNA"/>
</dbReference>
<dbReference type="GO" id="GO:0006302">
    <property type="term" value="P:double-strand break repair"/>
    <property type="evidence" value="ECO:0007669"/>
    <property type="project" value="UniProtKB-ARBA"/>
</dbReference>
<dbReference type="PANTHER" id="PTHR12749:SF0">
    <property type="entry name" value="DNA EXCISION REPAIR PROTEIN ERCC-1"/>
    <property type="match status" value="1"/>
</dbReference>
<feature type="compositionally biased region" description="Low complexity" evidence="7">
    <location>
        <begin position="97"/>
        <end position="131"/>
    </location>
</feature>
<comment type="similarity">
    <text evidence="2">Belongs to the ERCC1/RAD10/SWI10 family.</text>
</comment>
<dbReference type="Pfam" id="PF14520">
    <property type="entry name" value="HHH_5"/>
    <property type="match status" value="1"/>
</dbReference>
<dbReference type="SUPFAM" id="SSF52980">
    <property type="entry name" value="Restriction endonuclease-like"/>
    <property type="match status" value="1"/>
</dbReference>
<feature type="domain" description="ERCC1-like central" evidence="8">
    <location>
        <begin position="230"/>
        <end position="351"/>
    </location>
</feature>
<reference evidence="10" key="1">
    <citation type="journal article" date="2014" name="Cell">
        <title>The Architecture of a Scrambled Genome Reveals Massive Levels of Genomic Rearrangement during Development.</title>
        <authorList>
            <person name="Chen X."/>
            <person name="Bracht J.R."/>
            <person name="Goldman A.D."/>
            <person name="Dolzhenko E."/>
            <person name="Clay D.M."/>
            <person name="Swart E.C."/>
            <person name="Perlman D.H."/>
            <person name="Doak T.G."/>
            <person name="Stuart A."/>
            <person name="Amemiya C.T."/>
            <person name="Sebra R.P."/>
            <person name="Landweber L.F."/>
        </authorList>
    </citation>
    <scope>NUCLEOTIDE SEQUENCE [LARGE SCALE GENOMIC DNA]</scope>
    <source>
        <strain evidence="10">JRB310</strain>
    </source>
</reference>
<comment type="caution">
    <text evidence="9">The sequence shown here is derived from an EMBL/GenBank/DDBJ whole genome shotgun (WGS) entry which is preliminary data.</text>
</comment>
<gene>
    <name evidence="9" type="ORF">OXYTRIMIC_193</name>
</gene>
<evidence type="ECO:0000313" key="10">
    <source>
        <dbReference type="Proteomes" id="UP000053232"/>
    </source>
</evidence>
<evidence type="ECO:0000256" key="1">
    <source>
        <dbReference type="ARBA" id="ARBA00004123"/>
    </source>
</evidence>
<accession>A0A073ICL2</accession>
<dbReference type="AlphaFoldDB" id="A0A073ICL2"/>
<dbReference type="Pfam" id="PF03834">
    <property type="entry name" value="Rad10"/>
    <property type="match status" value="1"/>
</dbReference>
<protein>
    <submittedName>
        <fullName evidence="9">Excision repair enzyme ERCC-1</fullName>
    </submittedName>
</protein>
<dbReference type="Gene3D" id="1.10.150.20">
    <property type="entry name" value="5' to 3' exonuclease, C-terminal subdomain"/>
    <property type="match status" value="1"/>
</dbReference>
<dbReference type="GO" id="GO:0000110">
    <property type="term" value="C:nucleotide-excision repair factor 1 complex"/>
    <property type="evidence" value="ECO:0007669"/>
    <property type="project" value="TreeGrafter"/>
</dbReference>